<comment type="caution">
    <text evidence="3">The sequence shown here is derived from an EMBL/GenBank/DDBJ whole genome shotgun (WGS) entry which is preliminary data.</text>
</comment>
<keyword evidence="2" id="KW-1133">Transmembrane helix</keyword>
<feature type="compositionally biased region" description="Basic and acidic residues" evidence="1">
    <location>
        <begin position="67"/>
        <end position="77"/>
    </location>
</feature>
<accession>A0AAV5JB50</accession>
<gene>
    <name evidence="3" type="ORF">SLEP1_g20271</name>
</gene>
<keyword evidence="4" id="KW-1185">Reference proteome</keyword>
<organism evidence="3 4">
    <name type="scientific">Rubroshorea leprosula</name>
    <dbReference type="NCBI Taxonomy" id="152421"/>
    <lineage>
        <taxon>Eukaryota</taxon>
        <taxon>Viridiplantae</taxon>
        <taxon>Streptophyta</taxon>
        <taxon>Embryophyta</taxon>
        <taxon>Tracheophyta</taxon>
        <taxon>Spermatophyta</taxon>
        <taxon>Magnoliopsida</taxon>
        <taxon>eudicotyledons</taxon>
        <taxon>Gunneridae</taxon>
        <taxon>Pentapetalae</taxon>
        <taxon>rosids</taxon>
        <taxon>malvids</taxon>
        <taxon>Malvales</taxon>
        <taxon>Dipterocarpaceae</taxon>
        <taxon>Rubroshorea</taxon>
    </lineage>
</organism>
<evidence type="ECO:0000313" key="3">
    <source>
        <dbReference type="EMBL" id="GKV08669.1"/>
    </source>
</evidence>
<dbReference type="EMBL" id="BPVZ01000029">
    <property type="protein sequence ID" value="GKV08669.1"/>
    <property type="molecule type" value="Genomic_DNA"/>
</dbReference>
<protein>
    <submittedName>
        <fullName evidence="3">Uncharacterized protein</fullName>
    </submittedName>
</protein>
<proteinExistence type="predicted"/>
<evidence type="ECO:0000313" key="4">
    <source>
        <dbReference type="Proteomes" id="UP001054252"/>
    </source>
</evidence>
<evidence type="ECO:0000256" key="2">
    <source>
        <dbReference type="SAM" id="Phobius"/>
    </source>
</evidence>
<sequence length="191" mass="21744">MPTSSSVNRIRLSMVPTSSFAIMDGLLPIPLFLLFNFVTLTHKNLVPAACYHLRLRATKQVGDASRDWMRAGDTERKKGGKLPNRRENPREVPVRRQTLTLSLSLDRRNWRTCFPPPRPSPYLFRSDGPQLPMPFGRPSSTRDKKPQQTSAVRPCLFATCRKEQLSRESGVNFGFIHLMAGRKRKEIGGLR</sequence>
<keyword evidence="2" id="KW-0472">Membrane</keyword>
<keyword evidence="2" id="KW-0812">Transmembrane</keyword>
<dbReference type="AlphaFoldDB" id="A0AAV5JB50"/>
<feature type="region of interest" description="Disordered" evidence="1">
    <location>
        <begin position="67"/>
        <end position="91"/>
    </location>
</feature>
<name>A0AAV5JB50_9ROSI</name>
<evidence type="ECO:0000256" key="1">
    <source>
        <dbReference type="SAM" id="MobiDB-lite"/>
    </source>
</evidence>
<feature type="transmembrane region" description="Helical" evidence="2">
    <location>
        <begin position="20"/>
        <end position="38"/>
    </location>
</feature>
<feature type="region of interest" description="Disordered" evidence="1">
    <location>
        <begin position="121"/>
        <end position="150"/>
    </location>
</feature>
<reference evidence="3 4" key="1">
    <citation type="journal article" date="2021" name="Commun. Biol.">
        <title>The genome of Shorea leprosula (Dipterocarpaceae) highlights the ecological relevance of drought in aseasonal tropical rainforests.</title>
        <authorList>
            <person name="Ng K.K.S."/>
            <person name="Kobayashi M.J."/>
            <person name="Fawcett J.A."/>
            <person name="Hatakeyama M."/>
            <person name="Paape T."/>
            <person name="Ng C.H."/>
            <person name="Ang C.C."/>
            <person name="Tnah L.H."/>
            <person name="Lee C.T."/>
            <person name="Nishiyama T."/>
            <person name="Sese J."/>
            <person name="O'Brien M.J."/>
            <person name="Copetti D."/>
            <person name="Mohd Noor M.I."/>
            <person name="Ong R.C."/>
            <person name="Putra M."/>
            <person name="Sireger I.Z."/>
            <person name="Indrioko S."/>
            <person name="Kosugi Y."/>
            <person name="Izuno A."/>
            <person name="Isagi Y."/>
            <person name="Lee S.L."/>
            <person name="Shimizu K.K."/>
        </authorList>
    </citation>
    <scope>NUCLEOTIDE SEQUENCE [LARGE SCALE GENOMIC DNA]</scope>
    <source>
        <strain evidence="3">214</strain>
    </source>
</reference>
<dbReference type="Proteomes" id="UP001054252">
    <property type="component" value="Unassembled WGS sequence"/>
</dbReference>